<evidence type="ECO:0000313" key="3">
    <source>
        <dbReference type="Proteomes" id="UP000799439"/>
    </source>
</evidence>
<gene>
    <name evidence="2" type="ORF">K461DRAFT_133089</name>
</gene>
<comment type="caution">
    <text evidence="2">The sequence shown here is derived from an EMBL/GenBank/DDBJ whole genome shotgun (WGS) entry which is preliminary data.</text>
</comment>
<dbReference type="EMBL" id="ML996085">
    <property type="protein sequence ID" value="KAF2153022.1"/>
    <property type="molecule type" value="Genomic_DNA"/>
</dbReference>
<keyword evidence="3" id="KW-1185">Reference proteome</keyword>
<feature type="compositionally biased region" description="Polar residues" evidence="1">
    <location>
        <begin position="99"/>
        <end position="111"/>
    </location>
</feature>
<feature type="compositionally biased region" description="Low complexity" evidence="1">
    <location>
        <begin position="68"/>
        <end position="88"/>
    </location>
</feature>
<organism evidence="2 3">
    <name type="scientific">Myriangium duriaei CBS 260.36</name>
    <dbReference type="NCBI Taxonomy" id="1168546"/>
    <lineage>
        <taxon>Eukaryota</taxon>
        <taxon>Fungi</taxon>
        <taxon>Dikarya</taxon>
        <taxon>Ascomycota</taxon>
        <taxon>Pezizomycotina</taxon>
        <taxon>Dothideomycetes</taxon>
        <taxon>Dothideomycetidae</taxon>
        <taxon>Myriangiales</taxon>
        <taxon>Myriangiaceae</taxon>
        <taxon>Myriangium</taxon>
    </lineage>
</organism>
<sequence length="162" mass="17823">MSEAPRKRSRFDKTESEVKRSRFDQPDPRRRRSRSPGSRDHGSSRRSRSPASRGNDISATASPEPGKANALSSAAEKAKAAAARINAEMQAKKAAGLLPTTQTPKLTSVKSDSAEAGDKKSKDNDIYEQDGDFIKDIEVNDLRNRYTLTKGAFQKEVNTRLS</sequence>
<protein>
    <submittedName>
        <fullName evidence="2">Uncharacterized protein</fullName>
    </submittedName>
</protein>
<proteinExistence type="predicted"/>
<feature type="region of interest" description="Disordered" evidence="1">
    <location>
        <begin position="1"/>
        <end position="132"/>
    </location>
</feature>
<feature type="compositionally biased region" description="Basic and acidic residues" evidence="1">
    <location>
        <begin position="1"/>
        <end position="28"/>
    </location>
</feature>
<evidence type="ECO:0000313" key="2">
    <source>
        <dbReference type="EMBL" id="KAF2153022.1"/>
    </source>
</evidence>
<feature type="compositionally biased region" description="Basic and acidic residues" evidence="1">
    <location>
        <begin position="112"/>
        <end position="125"/>
    </location>
</feature>
<evidence type="ECO:0000256" key="1">
    <source>
        <dbReference type="SAM" id="MobiDB-lite"/>
    </source>
</evidence>
<reference evidence="2" key="1">
    <citation type="journal article" date="2020" name="Stud. Mycol.">
        <title>101 Dothideomycetes genomes: a test case for predicting lifestyles and emergence of pathogens.</title>
        <authorList>
            <person name="Haridas S."/>
            <person name="Albert R."/>
            <person name="Binder M."/>
            <person name="Bloem J."/>
            <person name="Labutti K."/>
            <person name="Salamov A."/>
            <person name="Andreopoulos B."/>
            <person name="Baker S."/>
            <person name="Barry K."/>
            <person name="Bills G."/>
            <person name="Bluhm B."/>
            <person name="Cannon C."/>
            <person name="Castanera R."/>
            <person name="Culley D."/>
            <person name="Daum C."/>
            <person name="Ezra D."/>
            <person name="Gonzalez J."/>
            <person name="Henrissat B."/>
            <person name="Kuo A."/>
            <person name="Liang C."/>
            <person name="Lipzen A."/>
            <person name="Lutzoni F."/>
            <person name="Magnuson J."/>
            <person name="Mondo S."/>
            <person name="Nolan M."/>
            <person name="Ohm R."/>
            <person name="Pangilinan J."/>
            <person name="Park H.-J."/>
            <person name="Ramirez L."/>
            <person name="Alfaro M."/>
            <person name="Sun H."/>
            <person name="Tritt A."/>
            <person name="Yoshinaga Y."/>
            <person name="Zwiers L.-H."/>
            <person name="Turgeon B."/>
            <person name="Goodwin S."/>
            <person name="Spatafora J."/>
            <person name="Crous P."/>
            <person name="Grigoriev I."/>
        </authorList>
    </citation>
    <scope>NUCLEOTIDE SEQUENCE</scope>
    <source>
        <strain evidence="2">CBS 260.36</strain>
    </source>
</reference>
<dbReference type="AlphaFoldDB" id="A0A9P4J025"/>
<dbReference type="OrthoDB" id="3942747at2759"/>
<accession>A0A9P4J025</accession>
<dbReference type="Proteomes" id="UP000799439">
    <property type="component" value="Unassembled WGS sequence"/>
</dbReference>
<name>A0A9P4J025_9PEZI</name>